<dbReference type="PROSITE" id="PS51257">
    <property type="entry name" value="PROKAR_LIPOPROTEIN"/>
    <property type="match status" value="1"/>
</dbReference>
<sequence>MKKFWMYSCMLLAVMLAGCEDIDKLEDDIHALEDRVTALEEKVKPINDNVKALVEIYKAGVITSIEEKTDGHYTLTLSNGKTVELAKWVEGFGSVPMVGVSSEGNWQVSYDKGTTWKAVLKDGKPVTAVGNGGKAPQFKVDANGYWEVDADGDGTFEQVKDVNGQPVKAIYDPEGPVQELFERVTPKDGLLEIVLKNGETLNIPIVPDFYCYFDESIQGEQAIQPGKTKKYKVHLKGADHTVITAPMGWKAVLGAPNKQFVAELTLTAPKGKVEAAVRATADNLRDVSILAFKGSFVTVAKMQVNAIKVDMGETDTPEEPAKSSLIVPQPTGTIKNIGKYSSTNRVVDSGWFQREGASVTTLTADREGIHAQVAKDKGAWNHSSFGYHTSDVFLTGIYQLTFQVKADAASSVGIGIRTADDDKGFRMLKPDGTNFERNVTTPKIEKANTWVEITQLFDFGFASTAMTSSATGYTSKETATTFVDLQGLSIYFYNNQPHTTIVVKDIKLTKMQ</sequence>
<name>J9GNW1_9ZZZZ</name>
<dbReference type="Gene3D" id="2.60.120.260">
    <property type="entry name" value="Galactose-binding domain-like"/>
    <property type="match status" value="1"/>
</dbReference>
<dbReference type="AlphaFoldDB" id="J9GNW1"/>
<dbReference type="Pfam" id="PF16378">
    <property type="entry name" value="DUF4988"/>
    <property type="match status" value="1"/>
</dbReference>
<gene>
    <name evidence="2" type="ORF">EVA_02050</name>
</gene>
<proteinExistence type="predicted"/>
<dbReference type="EMBL" id="AMCI01000307">
    <property type="protein sequence ID" value="EJX09842.1"/>
    <property type="molecule type" value="Genomic_DNA"/>
</dbReference>
<feature type="domain" description="DUF4988" evidence="1">
    <location>
        <begin position="25"/>
        <end position="204"/>
    </location>
</feature>
<comment type="caution">
    <text evidence="2">The sequence shown here is derived from an EMBL/GenBank/DDBJ whole genome shotgun (WGS) entry which is preliminary data.</text>
</comment>
<organism evidence="2">
    <name type="scientific">gut metagenome</name>
    <dbReference type="NCBI Taxonomy" id="749906"/>
    <lineage>
        <taxon>unclassified sequences</taxon>
        <taxon>metagenomes</taxon>
        <taxon>organismal metagenomes</taxon>
    </lineage>
</organism>
<evidence type="ECO:0000259" key="1">
    <source>
        <dbReference type="Pfam" id="PF16378"/>
    </source>
</evidence>
<protein>
    <recommendedName>
        <fullName evidence="1">DUF4988 domain-containing protein</fullName>
    </recommendedName>
</protein>
<accession>J9GNW1</accession>
<dbReference type="InterPro" id="IPR032149">
    <property type="entry name" value="DUF4988"/>
</dbReference>
<reference evidence="2" key="1">
    <citation type="journal article" date="2012" name="PLoS ONE">
        <title>Gene sets for utilization of primary and secondary nutrition supplies in the distal gut of endangered iberian lynx.</title>
        <authorList>
            <person name="Alcaide M."/>
            <person name="Messina E."/>
            <person name="Richter M."/>
            <person name="Bargiela R."/>
            <person name="Peplies J."/>
            <person name="Huws S.A."/>
            <person name="Newbold C.J."/>
            <person name="Golyshin P.N."/>
            <person name="Simon M.A."/>
            <person name="Lopez G."/>
            <person name="Yakimov M.M."/>
            <person name="Ferrer M."/>
        </authorList>
    </citation>
    <scope>NUCLEOTIDE SEQUENCE</scope>
</reference>
<evidence type="ECO:0000313" key="2">
    <source>
        <dbReference type="EMBL" id="EJX09842.1"/>
    </source>
</evidence>